<accession>A0A0V8CDE4</accession>
<comment type="caution">
    <text evidence="1">The sequence shown here is derived from an EMBL/GenBank/DDBJ whole genome shotgun (WGS) entry which is preliminary data.</text>
</comment>
<dbReference type="PROSITE" id="PS50943">
    <property type="entry name" value="HTH_CROC1"/>
    <property type="match status" value="1"/>
</dbReference>
<proteinExistence type="predicted"/>
<dbReference type="GO" id="GO:0003677">
    <property type="term" value="F:DNA binding"/>
    <property type="evidence" value="ECO:0007669"/>
    <property type="project" value="InterPro"/>
</dbReference>
<dbReference type="InterPro" id="IPR001387">
    <property type="entry name" value="Cro/C1-type_HTH"/>
</dbReference>
<dbReference type="Pfam" id="PF13443">
    <property type="entry name" value="HTH_26"/>
    <property type="match status" value="1"/>
</dbReference>
<protein>
    <submittedName>
        <fullName evidence="1">Uncharacterized protein</fullName>
    </submittedName>
</protein>
<dbReference type="InterPro" id="IPR010982">
    <property type="entry name" value="Lambda_DNA-bd_dom_sf"/>
</dbReference>
<dbReference type="SUPFAM" id="SSF47413">
    <property type="entry name" value="lambda repressor-like DNA-binding domains"/>
    <property type="match status" value="1"/>
</dbReference>
<evidence type="ECO:0000313" key="1">
    <source>
        <dbReference type="EMBL" id="KSU08787.1"/>
    </source>
</evidence>
<evidence type="ECO:0000313" key="2">
    <source>
        <dbReference type="Proteomes" id="UP000053058"/>
    </source>
</evidence>
<dbReference type="AlphaFoldDB" id="A0A0V8CDE4"/>
<dbReference type="RefSeq" id="WP_023164221.1">
    <property type="nucleotide sequence ID" value="NZ_CP126467.1"/>
</dbReference>
<dbReference type="PATRIC" id="fig|1360.100.peg.1794"/>
<dbReference type="SMART" id="SM00530">
    <property type="entry name" value="HTH_XRE"/>
    <property type="match status" value="1"/>
</dbReference>
<name>A0A0V8CDE4_LACLL</name>
<dbReference type="EMBL" id="LKLN01000003">
    <property type="protein sequence ID" value="KSU08787.1"/>
    <property type="molecule type" value="Genomic_DNA"/>
</dbReference>
<gene>
    <name evidence="1" type="ORF">KF282_0037</name>
</gene>
<dbReference type="Gene3D" id="1.10.260.40">
    <property type="entry name" value="lambda repressor-like DNA-binding domains"/>
    <property type="match status" value="1"/>
</dbReference>
<organism evidence="1 2">
    <name type="scientific">Lactococcus lactis subsp. lactis</name>
    <name type="common">Streptococcus lactis</name>
    <dbReference type="NCBI Taxonomy" id="1360"/>
    <lineage>
        <taxon>Bacteria</taxon>
        <taxon>Bacillati</taxon>
        <taxon>Bacillota</taxon>
        <taxon>Bacilli</taxon>
        <taxon>Lactobacillales</taxon>
        <taxon>Streptococcaceae</taxon>
        <taxon>Lactococcus</taxon>
    </lineage>
</organism>
<reference evidence="2" key="1">
    <citation type="submission" date="2015-10" db="EMBL/GenBank/DDBJ databases">
        <title>Draft Genome Sequences of 11 Lactococcus lactis subspecies cremoris strains.</title>
        <authorList>
            <person name="Wels M."/>
            <person name="Backus L."/>
            <person name="Boekhorst J."/>
            <person name="Dijkstra A."/>
            <person name="Beerthuizen M."/>
            <person name="Kelly W."/>
            <person name="Siezen R."/>
            <person name="Bachmann H."/>
            <person name="Van Hijum S."/>
        </authorList>
    </citation>
    <scope>NUCLEOTIDE SEQUENCE [LARGE SCALE GENOMIC DNA]</scope>
    <source>
        <strain evidence="2">KF282</strain>
    </source>
</reference>
<dbReference type="Proteomes" id="UP000053058">
    <property type="component" value="Unassembled WGS sequence"/>
</dbReference>
<sequence length="79" mass="8957">MTFSYKRLWKLLIDRELSKKQLAELAGISQYTVNKLNKGESVTTETLSKICDALKCKIEDICEVESSKKEDSTQLGEQA</sequence>
<dbReference type="CDD" id="cd00093">
    <property type="entry name" value="HTH_XRE"/>
    <property type="match status" value="1"/>
</dbReference>